<dbReference type="SUPFAM" id="SSF48452">
    <property type="entry name" value="TPR-like"/>
    <property type="match status" value="1"/>
</dbReference>
<keyword evidence="2" id="KW-0802">TPR repeat</keyword>
<feature type="repeat" description="TPR" evidence="2">
    <location>
        <begin position="228"/>
        <end position="261"/>
    </location>
</feature>
<feature type="compositionally biased region" description="Polar residues" evidence="3">
    <location>
        <begin position="152"/>
        <end position="163"/>
    </location>
</feature>
<comment type="subcellular location">
    <subcellularLocation>
        <location evidence="1">Periplasm</location>
    </subcellularLocation>
</comment>
<dbReference type="OrthoDB" id="7185608at2"/>
<protein>
    <recommendedName>
        <fullName evidence="1">Cell division coordinator CpoB</fullName>
    </recommendedName>
</protein>
<dbReference type="InterPro" id="IPR034706">
    <property type="entry name" value="CpoB"/>
</dbReference>
<proteinExistence type="inferred from homology"/>
<dbReference type="Proteomes" id="UP000325797">
    <property type="component" value="Chromosome"/>
</dbReference>
<feature type="compositionally biased region" description="Low complexity" evidence="3">
    <location>
        <begin position="101"/>
        <end position="138"/>
    </location>
</feature>
<dbReference type="InterPro" id="IPR019734">
    <property type="entry name" value="TPR_rpt"/>
</dbReference>
<feature type="compositionally biased region" description="Low complexity" evidence="3">
    <location>
        <begin position="164"/>
        <end position="177"/>
    </location>
</feature>
<dbReference type="Pfam" id="PF13432">
    <property type="entry name" value="TPR_16"/>
    <property type="match status" value="1"/>
</dbReference>
<dbReference type="Pfam" id="PF13174">
    <property type="entry name" value="TPR_6"/>
    <property type="match status" value="1"/>
</dbReference>
<evidence type="ECO:0000313" key="5">
    <source>
        <dbReference type="Proteomes" id="UP000325797"/>
    </source>
</evidence>
<dbReference type="KEGG" id="hadh:FRZ61_39340"/>
<dbReference type="GO" id="GO:0043093">
    <property type="term" value="P:FtsZ-dependent cytokinesis"/>
    <property type="evidence" value="ECO:0007669"/>
    <property type="project" value="UniProtKB-UniRule"/>
</dbReference>
<dbReference type="GO" id="GO:0030288">
    <property type="term" value="C:outer membrane-bounded periplasmic space"/>
    <property type="evidence" value="ECO:0007669"/>
    <property type="project" value="UniProtKB-UniRule"/>
</dbReference>
<keyword evidence="1" id="KW-0732">Signal</keyword>
<feature type="coiled-coil region" evidence="1">
    <location>
        <begin position="42"/>
        <end position="90"/>
    </location>
</feature>
<keyword evidence="1" id="KW-0574">Periplasm</keyword>
<comment type="function">
    <text evidence="1">Mediates coordination of peptidoglycan synthesis and outer membrane constriction during cell division.</text>
</comment>
<dbReference type="RefSeq" id="WP_151119314.1">
    <property type="nucleotide sequence ID" value="NZ_CP042582.1"/>
</dbReference>
<dbReference type="NCBIfam" id="TIGR02795">
    <property type="entry name" value="tol_pal_ybgF"/>
    <property type="match status" value="1"/>
</dbReference>
<organism evidence="4 5">
    <name type="scientific">Hypericibacter adhaerens</name>
    <dbReference type="NCBI Taxonomy" id="2602016"/>
    <lineage>
        <taxon>Bacteria</taxon>
        <taxon>Pseudomonadati</taxon>
        <taxon>Pseudomonadota</taxon>
        <taxon>Alphaproteobacteria</taxon>
        <taxon>Rhodospirillales</taxon>
        <taxon>Dongiaceae</taxon>
        <taxon>Hypericibacter</taxon>
    </lineage>
</organism>
<gene>
    <name evidence="1" type="primary">cpoB</name>
    <name evidence="4" type="ORF">FRZ61_39340</name>
</gene>
<dbReference type="Gene3D" id="1.25.40.10">
    <property type="entry name" value="Tetratricopeptide repeat domain"/>
    <property type="match status" value="1"/>
</dbReference>
<accession>A0A5J6N5P3</accession>
<evidence type="ECO:0000313" key="4">
    <source>
        <dbReference type="EMBL" id="QEX23993.1"/>
    </source>
</evidence>
<reference evidence="4 5" key="1">
    <citation type="submission" date="2019-08" db="EMBL/GenBank/DDBJ databases">
        <title>Hyperibacter terrae gen. nov., sp. nov. and Hyperibacter viscosus sp. nov., two new members in the family Rhodospirillaceae isolated from the rhizosphere of Hypericum perforatum.</title>
        <authorList>
            <person name="Noviana Z."/>
        </authorList>
    </citation>
    <scope>NUCLEOTIDE SEQUENCE [LARGE SCALE GENOMIC DNA]</scope>
    <source>
        <strain evidence="4 5">R5959</strain>
    </source>
</reference>
<keyword evidence="5" id="KW-1185">Reference proteome</keyword>
<evidence type="ECO:0000256" key="1">
    <source>
        <dbReference type="HAMAP-Rule" id="MF_02066"/>
    </source>
</evidence>
<dbReference type="InterPro" id="IPR014162">
    <property type="entry name" value="CpoB_C"/>
</dbReference>
<keyword evidence="1" id="KW-0175">Coiled coil</keyword>
<dbReference type="EMBL" id="CP042582">
    <property type="protein sequence ID" value="QEX23993.1"/>
    <property type="molecule type" value="Genomic_DNA"/>
</dbReference>
<sequence>MQGFERVNDRKTASGSRAGAWVMAAGLMLAVPVLLQAPEARAQDSASVLAQQEVRIQQLEQQISDLTGKLEDANFQIKQLSDRLDRMQKDNEMRLSTLEHGGSALPPAGAGTGAAATAGATASSAPATQTATTTGGAATPPPQPSGSGILGTLTQSQMEAAQNSQPAPSTTAPAATQTATATAYDLPGATPQEQYEYAFGLLRTANYPEAEKAFSAFVQKNPTDVLAGNAQYWLGETYYVRGDYQKAAVAFAEGFQKYPNSGKAADNLLKLGMSLGEMGKKQDACTALSQLLAKYPGAPEDLLVRAKREKEHYGCA</sequence>
<dbReference type="AlphaFoldDB" id="A0A5J6N5P3"/>
<feature type="region of interest" description="Disordered" evidence="3">
    <location>
        <begin position="99"/>
        <end position="177"/>
    </location>
</feature>
<evidence type="ECO:0000256" key="2">
    <source>
        <dbReference type="PROSITE-ProRule" id="PRU00339"/>
    </source>
</evidence>
<dbReference type="PROSITE" id="PS50005">
    <property type="entry name" value="TPR"/>
    <property type="match status" value="1"/>
</dbReference>
<dbReference type="HAMAP" id="MF_02066">
    <property type="entry name" value="CpoB"/>
    <property type="match status" value="1"/>
</dbReference>
<keyword evidence="1" id="KW-0132">Cell division</keyword>
<name>A0A5J6N5P3_9PROT</name>
<comment type="similarity">
    <text evidence="1">Belongs to the CpoB family.</text>
</comment>
<dbReference type="InterPro" id="IPR011990">
    <property type="entry name" value="TPR-like_helical_dom_sf"/>
</dbReference>
<evidence type="ECO:0000256" key="3">
    <source>
        <dbReference type="SAM" id="MobiDB-lite"/>
    </source>
</evidence>
<keyword evidence="1" id="KW-0131">Cell cycle</keyword>